<gene>
    <name evidence="2" type="ORF">CkaCkLH20_06229</name>
</gene>
<feature type="region of interest" description="Disordered" evidence="1">
    <location>
        <begin position="195"/>
        <end position="313"/>
    </location>
</feature>
<feature type="compositionally biased region" description="Basic and acidic residues" evidence="1">
    <location>
        <begin position="102"/>
        <end position="118"/>
    </location>
</feature>
<accession>A0A9P6LKL3</accession>
<proteinExistence type="predicted"/>
<dbReference type="RefSeq" id="XP_038745747.1">
    <property type="nucleotide sequence ID" value="XM_038888946.1"/>
</dbReference>
<feature type="compositionally biased region" description="Polar residues" evidence="1">
    <location>
        <begin position="199"/>
        <end position="210"/>
    </location>
</feature>
<feature type="compositionally biased region" description="Polar residues" evidence="1">
    <location>
        <begin position="63"/>
        <end position="97"/>
    </location>
</feature>
<comment type="caution">
    <text evidence="2">The sequence shown here is derived from an EMBL/GenBank/DDBJ whole genome shotgun (WGS) entry which is preliminary data.</text>
</comment>
<evidence type="ECO:0008006" key="4">
    <source>
        <dbReference type="Google" id="ProtNLM"/>
    </source>
</evidence>
<dbReference type="AlphaFoldDB" id="A0A9P6LKL3"/>
<feature type="region of interest" description="Disordered" evidence="1">
    <location>
        <begin position="1"/>
        <end position="139"/>
    </location>
</feature>
<dbReference type="Proteomes" id="UP000781932">
    <property type="component" value="Unassembled WGS sequence"/>
</dbReference>
<evidence type="ECO:0000313" key="2">
    <source>
        <dbReference type="EMBL" id="KAF9876286.1"/>
    </source>
</evidence>
<sequence length="519" mass="59923">MNEDYEFRRRFGSNAPRMNSSKHGYDCSTERSYVRSHSNESRANSYRQGNGRSIEQGYAGSRSVASITSQSNDGNGFTNEQSHSRSRSNAPRVSHSYNGHGRSNEQSHVDERSNEPIKRGNGHQPNEQMPHGTPQATVSSVETTLQNFNMEQRVADYFGERHRVKADFLRSLDTMSSYPFIRLRVEFLHHHQVPDDCPPNNSSTGLGTQSHARDGCGSQTAGQTLSASETERRESPLRLERYDDDGSQWSDSGSERRADTRPRSQSPGTLPAAPPRPSAQSSRPTYNSRPTGKHGRRSDRWRWESRDKPPYNQKVYMTPQRRKSFETKGDEAFHSRFHPRNVCGQCGHRGHLLCDCAMPDDDGWIMGCPYCNTKLHFWDSCSRKSRLTKAQRHELEYKRRWRKPPLRSNIPLVQRLVEYGEQMLPVNGCRPIVWSKAFTRKLLDLPQANWPWRQHIYKDGDWVHLPPDYRLDAMSTVEILEDEELWQEVSQPSNESRRVTYRRTKEIDEKLAQATRTSR</sequence>
<reference evidence="2" key="2">
    <citation type="submission" date="2020-11" db="EMBL/GenBank/DDBJ databases">
        <title>Whole genome sequencing of Colletotrichum sp.</title>
        <authorList>
            <person name="Li H."/>
        </authorList>
    </citation>
    <scope>NUCLEOTIDE SEQUENCE</scope>
    <source>
        <strain evidence="2">CkLH20</strain>
    </source>
</reference>
<evidence type="ECO:0000256" key="1">
    <source>
        <dbReference type="SAM" id="MobiDB-lite"/>
    </source>
</evidence>
<name>A0A9P6LKL3_9PEZI</name>
<dbReference type="OrthoDB" id="4777753at2759"/>
<protein>
    <recommendedName>
        <fullName evidence="4">CCHC-type domain-containing protein</fullName>
    </recommendedName>
</protein>
<feature type="compositionally biased region" description="Basic and acidic residues" evidence="1">
    <location>
        <begin position="298"/>
        <end position="309"/>
    </location>
</feature>
<dbReference type="GeneID" id="62162020"/>
<organism evidence="2 3">
    <name type="scientific">Colletotrichum karsti</name>
    <dbReference type="NCBI Taxonomy" id="1095194"/>
    <lineage>
        <taxon>Eukaryota</taxon>
        <taxon>Fungi</taxon>
        <taxon>Dikarya</taxon>
        <taxon>Ascomycota</taxon>
        <taxon>Pezizomycotina</taxon>
        <taxon>Sordariomycetes</taxon>
        <taxon>Hypocreomycetidae</taxon>
        <taxon>Glomerellales</taxon>
        <taxon>Glomerellaceae</taxon>
        <taxon>Colletotrichum</taxon>
        <taxon>Colletotrichum boninense species complex</taxon>
    </lineage>
</organism>
<feature type="compositionally biased region" description="Basic and acidic residues" evidence="1">
    <location>
        <begin position="229"/>
        <end position="241"/>
    </location>
</feature>
<reference evidence="2" key="1">
    <citation type="submission" date="2020-03" db="EMBL/GenBank/DDBJ databases">
        <authorList>
            <person name="He L."/>
        </authorList>
    </citation>
    <scope>NUCLEOTIDE SEQUENCE</scope>
    <source>
        <strain evidence="2">CkLH20</strain>
    </source>
</reference>
<feature type="compositionally biased region" description="Polar residues" evidence="1">
    <location>
        <begin position="41"/>
        <end position="53"/>
    </location>
</feature>
<keyword evidence="3" id="KW-1185">Reference proteome</keyword>
<evidence type="ECO:0000313" key="3">
    <source>
        <dbReference type="Proteomes" id="UP000781932"/>
    </source>
</evidence>
<dbReference type="EMBL" id="JAATWM020000018">
    <property type="protein sequence ID" value="KAF9876286.1"/>
    <property type="molecule type" value="Genomic_DNA"/>
</dbReference>
<feature type="compositionally biased region" description="Basic and acidic residues" evidence="1">
    <location>
        <begin position="23"/>
        <end position="40"/>
    </location>
</feature>
<feature type="compositionally biased region" description="Basic and acidic residues" evidence="1">
    <location>
        <begin position="253"/>
        <end position="262"/>
    </location>
</feature>
<feature type="compositionally biased region" description="Polar residues" evidence="1">
    <location>
        <begin position="217"/>
        <end position="228"/>
    </location>
</feature>